<keyword evidence="2" id="KW-1185">Reference proteome</keyword>
<dbReference type="RefSeq" id="WP_110525086.1">
    <property type="nucleotide sequence ID" value="NZ_QKOE01000008.1"/>
</dbReference>
<comment type="caution">
    <text evidence="1">The sequence shown here is derived from an EMBL/GenBank/DDBJ whole genome shotgun (WGS) entry which is preliminary data.</text>
</comment>
<name>A0A323UVD6_9RHOO</name>
<sequence>MASLLLAGGLVMMSGCTSLGGAGATPEEIVAKRAVARWQAVIAGDWESAYSYATSAYRAAVNLESYKGRIAGPVIRKAAEAKSVSCQESSCEVVLRMTYEPAGRRGFGELTTEFSERWVEEDGRWYIFQRF</sequence>
<evidence type="ECO:0008006" key="3">
    <source>
        <dbReference type="Google" id="ProtNLM"/>
    </source>
</evidence>
<dbReference type="OrthoDB" id="8796993at2"/>
<dbReference type="Proteomes" id="UP000248259">
    <property type="component" value="Unassembled WGS sequence"/>
</dbReference>
<organism evidence="1 2">
    <name type="scientific">Parazoarcus communis SWub3 = DSM 12120</name>
    <dbReference type="NCBI Taxonomy" id="1121029"/>
    <lineage>
        <taxon>Bacteria</taxon>
        <taxon>Pseudomonadati</taxon>
        <taxon>Pseudomonadota</taxon>
        <taxon>Betaproteobacteria</taxon>
        <taxon>Rhodocyclales</taxon>
        <taxon>Zoogloeaceae</taxon>
        <taxon>Parazoarcus</taxon>
    </lineage>
</organism>
<protein>
    <recommendedName>
        <fullName evidence="3">DUF4019 domain-containing protein</fullName>
    </recommendedName>
</protein>
<proteinExistence type="predicted"/>
<evidence type="ECO:0000313" key="1">
    <source>
        <dbReference type="EMBL" id="PZA16171.1"/>
    </source>
</evidence>
<gene>
    <name evidence="1" type="ORF">DNK49_12700</name>
</gene>
<reference evidence="1 2" key="1">
    <citation type="submission" date="2018-06" db="EMBL/GenBank/DDBJ databases">
        <title>Azoarcus communis strain SWub3 genome.</title>
        <authorList>
            <person name="Zorraquino Salvo V."/>
            <person name="Toubiana D."/>
            <person name="Blumwald E."/>
        </authorList>
    </citation>
    <scope>NUCLEOTIDE SEQUENCE [LARGE SCALE GENOMIC DNA]</scope>
    <source>
        <strain evidence="1 2">SWub3</strain>
    </source>
</reference>
<dbReference type="AlphaFoldDB" id="A0A323UVD6"/>
<evidence type="ECO:0000313" key="2">
    <source>
        <dbReference type="Proteomes" id="UP000248259"/>
    </source>
</evidence>
<accession>A0A323UVD6</accession>
<dbReference type="EMBL" id="QKOE01000008">
    <property type="protein sequence ID" value="PZA16171.1"/>
    <property type="molecule type" value="Genomic_DNA"/>
</dbReference>